<feature type="region of interest" description="Disordered" evidence="1">
    <location>
        <begin position="103"/>
        <end position="205"/>
    </location>
</feature>
<evidence type="ECO:0000313" key="4">
    <source>
        <dbReference type="EMBL" id="CAK5283377.1"/>
    </source>
</evidence>
<evidence type="ECO:0008006" key="6">
    <source>
        <dbReference type="Google" id="ProtNLM"/>
    </source>
</evidence>
<keyword evidence="3" id="KW-0732">Signal</keyword>
<dbReference type="EMBL" id="CAVNYO010000466">
    <property type="protein sequence ID" value="CAK5283377.1"/>
    <property type="molecule type" value="Genomic_DNA"/>
</dbReference>
<feature type="compositionally biased region" description="Low complexity" evidence="1">
    <location>
        <begin position="106"/>
        <end position="124"/>
    </location>
</feature>
<evidence type="ECO:0000313" key="5">
    <source>
        <dbReference type="Proteomes" id="UP001295794"/>
    </source>
</evidence>
<feature type="compositionally biased region" description="Low complexity" evidence="1">
    <location>
        <begin position="187"/>
        <end position="200"/>
    </location>
</feature>
<dbReference type="Proteomes" id="UP001295794">
    <property type="component" value="Unassembled WGS sequence"/>
</dbReference>
<feature type="region of interest" description="Disordered" evidence="1">
    <location>
        <begin position="310"/>
        <end position="330"/>
    </location>
</feature>
<dbReference type="AlphaFoldDB" id="A0AAD2K7Q6"/>
<evidence type="ECO:0000256" key="2">
    <source>
        <dbReference type="SAM" id="Phobius"/>
    </source>
</evidence>
<keyword evidence="2" id="KW-1133">Transmembrane helix</keyword>
<feature type="compositionally biased region" description="Low complexity" evidence="1">
    <location>
        <begin position="59"/>
        <end position="77"/>
    </location>
</feature>
<feature type="region of interest" description="Disordered" evidence="1">
    <location>
        <begin position="59"/>
        <end position="79"/>
    </location>
</feature>
<sequence>MIASRSGPLEPLLVRSFFPTMHSCHWLLLLPMLAAAFRAEHPIPSRWLSATSPIQNAASKVHSSGVSSSGAPAPTASNMTDAVTTSATTGMTVLNSTTTVKVDFDTTPQSPSSTTPTNSAIASTLEPEKTSDASSPPPSPPLSSPTSSPPLKPGPTPTPTSARSTVPFPPSASPPNALTESLARQLSSSPSSPSSSSSSPLAGNTSTHRKSIIIGIVVALLVAVVGAVAGWALYKRFRRRRDRRAWERTHREIADAVRQVNTPAPGATGTLPPSRGTSRASSACAQSGEDVDPFVDEQYDMFDAVASPPSMASVRSQSPLCVQHYRPNPL</sequence>
<reference evidence="4" key="1">
    <citation type="submission" date="2023-11" db="EMBL/GenBank/DDBJ databases">
        <authorList>
            <person name="De Vega J J."/>
            <person name="De Vega J J."/>
        </authorList>
    </citation>
    <scope>NUCLEOTIDE SEQUENCE</scope>
</reference>
<feature type="transmembrane region" description="Helical" evidence="2">
    <location>
        <begin position="212"/>
        <end position="234"/>
    </location>
</feature>
<feature type="compositionally biased region" description="Polar residues" evidence="1">
    <location>
        <begin position="275"/>
        <end position="285"/>
    </location>
</feature>
<gene>
    <name evidence="4" type="ORF">MYCIT1_LOCUS35860</name>
</gene>
<keyword evidence="2" id="KW-0472">Membrane</keyword>
<proteinExistence type="predicted"/>
<feature type="signal peptide" evidence="3">
    <location>
        <begin position="1"/>
        <end position="36"/>
    </location>
</feature>
<feature type="region of interest" description="Disordered" evidence="1">
    <location>
        <begin position="262"/>
        <end position="288"/>
    </location>
</feature>
<keyword evidence="2" id="KW-0812">Transmembrane</keyword>
<name>A0AAD2K7Q6_9AGAR</name>
<feature type="compositionally biased region" description="Polar residues" evidence="1">
    <location>
        <begin position="174"/>
        <end position="186"/>
    </location>
</feature>
<accession>A0AAD2K7Q6</accession>
<feature type="compositionally biased region" description="Low complexity" evidence="1">
    <location>
        <begin position="262"/>
        <end position="273"/>
    </location>
</feature>
<protein>
    <recommendedName>
        <fullName evidence="6">Mid2 domain-containing protein</fullName>
    </recommendedName>
</protein>
<feature type="compositionally biased region" description="Pro residues" evidence="1">
    <location>
        <begin position="135"/>
        <end position="158"/>
    </location>
</feature>
<organism evidence="4 5">
    <name type="scientific">Mycena citricolor</name>
    <dbReference type="NCBI Taxonomy" id="2018698"/>
    <lineage>
        <taxon>Eukaryota</taxon>
        <taxon>Fungi</taxon>
        <taxon>Dikarya</taxon>
        <taxon>Basidiomycota</taxon>
        <taxon>Agaricomycotina</taxon>
        <taxon>Agaricomycetes</taxon>
        <taxon>Agaricomycetidae</taxon>
        <taxon>Agaricales</taxon>
        <taxon>Marasmiineae</taxon>
        <taxon>Mycenaceae</taxon>
        <taxon>Mycena</taxon>
    </lineage>
</organism>
<evidence type="ECO:0000256" key="1">
    <source>
        <dbReference type="SAM" id="MobiDB-lite"/>
    </source>
</evidence>
<comment type="caution">
    <text evidence="4">The sequence shown here is derived from an EMBL/GenBank/DDBJ whole genome shotgun (WGS) entry which is preliminary data.</text>
</comment>
<evidence type="ECO:0000256" key="3">
    <source>
        <dbReference type="SAM" id="SignalP"/>
    </source>
</evidence>
<keyword evidence="5" id="KW-1185">Reference proteome</keyword>
<feature type="chain" id="PRO_5042237808" description="Mid2 domain-containing protein" evidence="3">
    <location>
        <begin position="37"/>
        <end position="330"/>
    </location>
</feature>